<dbReference type="EMBL" id="FQZR01000018">
    <property type="protein sequence ID" value="SHJ77216.1"/>
    <property type="molecule type" value="Genomic_DNA"/>
</dbReference>
<accession>A0A8G2CCC5</accession>
<gene>
    <name evidence="1" type="ORF">SAMN05660830_03185</name>
</gene>
<protein>
    <submittedName>
        <fullName evidence="1">Phage tail assembly chaperone protein, E, or 41 or 14</fullName>
    </submittedName>
</protein>
<evidence type="ECO:0000313" key="2">
    <source>
        <dbReference type="Proteomes" id="UP000184001"/>
    </source>
</evidence>
<dbReference type="RefSeq" id="WP_019999189.1">
    <property type="nucleotide sequence ID" value="NZ_CP192219.1"/>
</dbReference>
<dbReference type="InterPro" id="IPR019289">
    <property type="entry name" value="Phage_tail_E/E"/>
</dbReference>
<dbReference type="Pfam" id="PF10109">
    <property type="entry name" value="Phage_TAC_7"/>
    <property type="match status" value="1"/>
</dbReference>
<comment type="caution">
    <text evidence="1">The sequence shown here is derived from an EMBL/GenBank/DDBJ whole genome shotgun (WGS) entry which is preliminary data.</text>
</comment>
<organism evidence="1 2">
    <name type="scientific">Halodesulfovibrio aestuarii</name>
    <dbReference type="NCBI Taxonomy" id="126333"/>
    <lineage>
        <taxon>Bacteria</taxon>
        <taxon>Pseudomonadati</taxon>
        <taxon>Thermodesulfobacteriota</taxon>
        <taxon>Desulfovibrionia</taxon>
        <taxon>Desulfovibrionales</taxon>
        <taxon>Desulfovibrionaceae</taxon>
        <taxon>Halodesulfovibrio</taxon>
    </lineage>
</organism>
<dbReference type="Proteomes" id="UP000184001">
    <property type="component" value="Unassembled WGS sequence"/>
</dbReference>
<proteinExistence type="predicted"/>
<evidence type="ECO:0000313" key="1">
    <source>
        <dbReference type="EMBL" id="SHJ77216.1"/>
    </source>
</evidence>
<dbReference type="AlphaFoldDB" id="A0A8G2CCC5"/>
<sequence>MSEPTVNEITLIKPITVDGETISTVTMREAIVSDHLEAADMAGPNASNARYEACLLSQLTDIPFGVFVKMPEANYFKLMQEYQDMGKSQSAPMIFDAPVSSSASNPDND</sequence>
<name>A0A8G2CCC5_9BACT</name>
<reference evidence="1 2" key="1">
    <citation type="submission" date="2016-11" db="EMBL/GenBank/DDBJ databases">
        <authorList>
            <person name="Varghese N."/>
            <person name="Submissions S."/>
        </authorList>
    </citation>
    <scope>NUCLEOTIDE SEQUENCE [LARGE SCALE GENOMIC DNA]</scope>
    <source>
        <strain evidence="1 2">DSM 17919</strain>
    </source>
</reference>